<sequence>MPSPNTSKRLYCARCLRPQRTCICQWVTPLEHDVEVLFLQHPLEVGNAKNTARLLHMSLPHSRLVVGETFSEQELQALLRAPFDSADEVHAQGKTVCPLLLYPENAEEQALISPLTVAQITAETRIRLIVIDGTWRKSRKMLHLNPLLQQLPRLPLRDPPPSHYRIRKAHKADQLSSFEATCYALMHLEENTEKYKPLLAAFDGFVTQQQAHIGMQADMRERE</sequence>
<organism evidence="7 8">
    <name type="scientific">Herminiimonas arsenicoxydans</name>
    <dbReference type="NCBI Taxonomy" id="204773"/>
    <lineage>
        <taxon>Bacteria</taxon>
        <taxon>Pseudomonadati</taxon>
        <taxon>Pseudomonadota</taxon>
        <taxon>Betaproteobacteria</taxon>
        <taxon>Burkholderiales</taxon>
        <taxon>Oxalobacteraceae</taxon>
        <taxon>Herminiimonas</taxon>
    </lineage>
</organism>
<dbReference type="PANTHER" id="PTHR21392">
    <property type="entry name" value="TRNA-URIDINE AMINOCARBOXYPROPYLTRANSFERASE 2"/>
    <property type="match status" value="1"/>
</dbReference>
<keyword evidence="3" id="KW-0949">S-adenosyl-L-methionine</keyword>
<evidence type="ECO:0000256" key="4">
    <source>
        <dbReference type="ARBA" id="ARBA00022694"/>
    </source>
</evidence>
<protein>
    <recommendedName>
        <fullName evidence="1">tRNA-uridine aminocarboxypropyltransferase</fullName>
        <ecNumber evidence="1">2.5.1.25</ecNumber>
    </recommendedName>
</protein>
<keyword evidence="2" id="KW-0808">Transferase</keyword>
<evidence type="ECO:0000259" key="6">
    <source>
        <dbReference type="SMART" id="SM01144"/>
    </source>
</evidence>
<evidence type="ECO:0000313" key="7">
    <source>
        <dbReference type="EMBL" id="CAL61650.1"/>
    </source>
</evidence>
<feature type="domain" description="DTW" evidence="6">
    <location>
        <begin position="8"/>
        <end position="214"/>
    </location>
</feature>
<gene>
    <name evidence="7" type="ordered locus">HEAR1479</name>
</gene>
<keyword evidence="8" id="KW-1185">Reference proteome</keyword>
<name>A4G563_HERAR</name>
<evidence type="ECO:0000256" key="1">
    <source>
        <dbReference type="ARBA" id="ARBA00012386"/>
    </source>
</evidence>
<evidence type="ECO:0000256" key="3">
    <source>
        <dbReference type="ARBA" id="ARBA00022691"/>
    </source>
</evidence>
<dbReference type="EC" id="2.5.1.25" evidence="1"/>
<dbReference type="OrthoDB" id="268835at2"/>
<dbReference type="Proteomes" id="UP000006697">
    <property type="component" value="Chromosome"/>
</dbReference>
<dbReference type="InterPro" id="IPR005636">
    <property type="entry name" value="DTW"/>
</dbReference>
<dbReference type="STRING" id="204773.HEAR1479"/>
<dbReference type="InterPro" id="IPR039262">
    <property type="entry name" value="DTWD2/TAPT"/>
</dbReference>
<dbReference type="EMBL" id="CU207211">
    <property type="protein sequence ID" value="CAL61650.1"/>
    <property type="molecule type" value="Genomic_DNA"/>
</dbReference>
<dbReference type="Pfam" id="PF03942">
    <property type="entry name" value="DTW"/>
    <property type="match status" value="1"/>
</dbReference>
<keyword evidence="4" id="KW-0819">tRNA processing</keyword>
<dbReference type="GO" id="GO:0008033">
    <property type="term" value="P:tRNA processing"/>
    <property type="evidence" value="ECO:0007669"/>
    <property type="project" value="UniProtKB-KW"/>
</dbReference>
<dbReference type="eggNOG" id="COG3148">
    <property type="taxonomic scope" value="Bacteria"/>
</dbReference>
<reference evidence="7 8" key="1">
    <citation type="journal article" date="2007" name="PLoS Genet.">
        <title>A tale of two oxidation states: bacterial colonization of arsenic-rich environments.</title>
        <authorList>
            <person name="Muller D."/>
            <person name="Medigue C."/>
            <person name="Koechler S."/>
            <person name="Barbe V."/>
            <person name="Barakat M."/>
            <person name="Talla E."/>
            <person name="Bonnefoy V."/>
            <person name="Krin E."/>
            <person name="Arsene-Ploetze F."/>
            <person name="Carapito C."/>
            <person name="Chandler M."/>
            <person name="Cournoyer B."/>
            <person name="Cruveiller S."/>
            <person name="Dossat C."/>
            <person name="Duval S."/>
            <person name="Heymann M."/>
            <person name="Leize E."/>
            <person name="Lieutaud A."/>
            <person name="Lievremont D."/>
            <person name="Makita Y."/>
            <person name="Mangenot S."/>
            <person name="Nitschke W."/>
            <person name="Ortet P."/>
            <person name="Perdrial N."/>
            <person name="Schoepp B."/>
            <person name="Siguier N."/>
            <person name="Simeonova D.D."/>
            <person name="Rouy Z."/>
            <person name="Segurens B."/>
            <person name="Turlin E."/>
            <person name="Vallenet D."/>
            <person name="Van Dorsselaer A."/>
            <person name="Weiss S."/>
            <person name="Weissenbach J."/>
            <person name="Lett M.C."/>
            <person name="Danchin A."/>
            <person name="Bertin P.N."/>
        </authorList>
    </citation>
    <scope>NUCLEOTIDE SEQUENCE [LARGE SCALE GENOMIC DNA]</scope>
    <source>
        <strain evidence="8">ULPAs1</strain>
    </source>
</reference>
<proteinExistence type="inferred from homology"/>
<dbReference type="GO" id="GO:0016432">
    <property type="term" value="F:tRNA-uridine aminocarboxypropyltransferase activity"/>
    <property type="evidence" value="ECO:0007669"/>
    <property type="project" value="UniProtKB-EC"/>
</dbReference>
<dbReference type="SMART" id="SM01144">
    <property type="entry name" value="DTW"/>
    <property type="match status" value="1"/>
</dbReference>
<evidence type="ECO:0000313" key="8">
    <source>
        <dbReference type="Proteomes" id="UP000006697"/>
    </source>
</evidence>
<dbReference type="AlphaFoldDB" id="A4G563"/>
<evidence type="ECO:0000256" key="2">
    <source>
        <dbReference type="ARBA" id="ARBA00022679"/>
    </source>
</evidence>
<accession>A4G563</accession>
<dbReference type="HOGENOM" id="CLU_066458_2_1_4"/>
<evidence type="ECO:0000256" key="5">
    <source>
        <dbReference type="ARBA" id="ARBA00034489"/>
    </source>
</evidence>
<comment type="similarity">
    <text evidence="5">Belongs to the TDD superfamily. DTWD2 family.</text>
</comment>
<dbReference type="PANTHER" id="PTHR21392:SF0">
    <property type="entry name" value="TRNA-URIDINE AMINOCARBOXYPROPYLTRANSFERASE 2"/>
    <property type="match status" value="1"/>
</dbReference>
<dbReference type="KEGG" id="har:HEAR1479"/>